<dbReference type="EMBL" id="ABWE02003347">
    <property type="status" value="NOT_ANNOTATED_CDS"/>
    <property type="molecule type" value="Genomic_DNA"/>
</dbReference>
<name>M4C4V3_HYAAE</name>
<reference evidence="1" key="2">
    <citation type="submission" date="2015-06" db="UniProtKB">
        <authorList>
            <consortium name="EnsemblProtists"/>
        </authorList>
    </citation>
    <scope>IDENTIFICATION</scope>
    <source>
        <strain evidence="1">Emoy2</strain>
    </source>
</reference>
<dbReference type="Proteomes" id="UP000011713">
    <property type="component" value="Unassembled WGS sequence"/>
</dbReference>
<sequence>MVLLQEDAVIMDHEFHANVAVIKQALVRHELPARIDDAQGQEAWKMYWSAAYSFCENKWPERVGKGKSIRKLSRPRTVGAVASISAGACQLSSTGSSS</sequence>
<organism evidence="1 2">
    <name type="scientific">Hyaloperonospora arabidopsidis (strain Emoy2)</name>
    <name type="common">Downy mildew agent</name>
    <name type="synonym">Peronospora arabidopsidis</name>
    <dbReference type="NCBI Taxonomy" id="559515"/>
    <lineage>
        <taxon>Eukaryota</taxon>
        <taxon>Sar</taxon>
        <taxon>Stramenopiles</taxon>
        <taxon>Oomycota</taxon>
        <taxon>Peronosporomycetes</taxon>
        <taxon>Peronosporales</taxon>
        <taxon>Peronosporaceae</taxon>
        <taxon>Hyaloperonospora</taxon>
    </lineage>
</organism>
<dbReference type="STRING" id="559515.M4C4V3"/>
<evidence type="ECO:0000313" key="1">
    <source>
        <dbReference type="EnsemblProtists" id="HpaP814123"/>
    </source>
</evidence>
<dbReference type="HOGENOM" id="CLU_2338051_0_0_1"/>
<proteinExistence type="predicted"/>
<reference evidence="2" key="1">
    <citation type="journal article" date="2010" name="Science">
        <title>Signatures of adaptation to obligate biotrophy in the Hyaloperonospora arabidopsidis genome.</title>
        <authorList>
            <person name="Baxter L."/>
            <person name="Tripathy S."/>
            <person name="Ishaque N."/>
            <person name="Boot N."/>
            <person name="Cabral A."/>
            <person name="Kemen E."/>
            <person name="Thines M."/>
            <person name="Ah-Fong A."/>
            <person name="Anderson R."/>
            <person name="Badejoko W."/>
            <person name="Bittner-Eddy P."/>
            <person name="Boore J.L."/>
            <person name="Chibucos M.C."/>
            <person name="Coates M."/>
            <person name="Dehal P."/>
            <person name="Delehaunty K."/>
            <person name="Dong S."/>
            <person name="Downton P."/>
            <person name="Dumas B."/>
            <person name="Fabro G."/>
            <person name="Fronick C."/>
            <person name="Fuerstenberg S.I."/>
            <person name="Fulton L."/>
            <person name="Gaulin E."/>
            <person name="Govers F."/>
            <person name="Hughes L."/>
            <person name="Humphray S."/>
            <person name="Jiang R.H."/>
            <person name="Judelson H."/>
            <person name="Kamoun S."/>
            <person name="Kyung K."/>
            <person name="Meijer H."/>
            <person name="Minx P."/>
            <person name="Morris P."/>
            <person name="Nelson J."/>
            <person name="Phuntumart V."/>
            <person name="Qutob D."/>
            <person name="Rehmany A."/>
            <person name="Rougon-Cardoso A."/>
            <person name="Ryden P."/>
            <person name="Torto-Alalibo T."/>
            <person name="Studholme D."/>
            <person name="Wang Y."/>
            <person name="Win J."/>
            <person name="Wood J."/>
            <person name="Clifton S.W."/>
            <person name="Rogers J."/>
            <person name="Van den Ackerveken G."/>
            <person name="Jones J.D."/>
            <person name="McDowell J.M."/>
            <person name="Beynon J."/>
            <person name="Tyler B.M."/>
        </authorList>
    </citation>
    <scope>NUCLEOTIDE SEQUENCE [LARGE SCALE GENOMIC DNA]</scope>
    <source>
        <strain evidence="2">Emoy2</strain>
    </source>
</reference>
<evidence type="ECO:0000313" key="2">
    <source>
        <dbReference type="Proteomes" id="UP000011713"/>
    </source>
</evidence>
<accession>M4C4V3</accession>
<dbReference type="AlphaFoldDB" id="M4C4V3"/>
<keyword evidence="2" id="KW-1185">Reference proteome</keyword>
<dbReference type="InParanoid" id="M4C4V3"/>
<dbReference type="VEuPathDB" id="FungiDB:HpaG814123"/>
<dbReference type="EnsemblProtists" id="HpaT814123">
    <property type="protein sequence ID" value="HpaP814123"/>
    <property type="gene ID" value="HpaG814123"/>
</dbReference>
<protein>
    <submittedName>
        <fullName evidence="1">Uncharacterized protein</fullName>
    </submittedName>
</protein>